<comment type="similarity">
    <text evidence="1">Belongs to the short-chain dehydrogenases/reductases (SDR) family.</text>
</comment>
<keyword evidence="2" id="KW-0560">Oxidoreductase</keyword>
<dbReference type="InterPro" id="IPR036291">
    <property type="entry name" value="NAD(P)-bd_dom_sf"/>
</dbReference>
<evidence type="ECO:0000256" key="4">
    <source>
        <dbReference type="ARBA" id="ARBA00023098"/>
    </source>
</evidence>
<feature type="non-terminal residue" evidence="5">
    <location>
        <position position="172"/>
    </location>
</feature>
<dbReference type="EMBL" id="BARS01002805">
    <property type="protein sequence ID" value="GAF73070.1"/>
    <property type="molecule type" value="Genomic_DNA"/>
</dbReference>
<dbReference type="GO" id="GO:0016491">
    <property type="term" value="F:oxidoreductase activity"/>
    <property type="evidence" value="ECO:0007669"/>
    <property type="project" value="UniProtKB-KW"/>
</dbReference>
<dbReference type="PRINTS" id="PR00080">
    <property type="entry name" value="SDRFAMILY"/>
</dbReference>
<dbReference type="Pfam" id="PF00106">
    <property type="entry name" value="adh_short"/>
    <property type="match status" value="1"/>
</dbReference>
<organism evidence="5">
    <name type="scientific">marine sediment metagenome</name>
    <dbReference type="NCBI Taxonomy" id="412755"/>
    <lineage>
        <taxon>unclassified sequences</taxon>
        <taxon>metagenomes</taxon>
        <taxon>ecological metagenomes</taxon>
    </lineage>
</organism>
<comment type="caution">
    <text evidence="5">The sequence shown here is derived from an EMBL/GenBank/DDBJ whole genome shotgun (WGS) entry which is preliminary data.</text>
</comment>
<dbReference type="GO" id="GO:0006629">
    <property type="term" value="P:lipid metabolic process"/>
    <property type="evidence" value="ECO:0007669"/>
    <property type="project" value="UniProtKB-KW"/>
</dbReference>
<dbReference type="InterPro" id="IPR020904">
    <property type="entry name" value="Sc_DH/Rdtase_CS"/>
</dbReference>
<accession>X0TAI1</accession>
<name>X0TAI1_9ZZZZ</name>
<protein>
    <recommendedName>
        <fullName evidence="6">Short-chain dehydrogenase/reductase SDR</fullName>
    </recommendedName>
</protein>
<gene>
    <name evidence="5" type="ORF">S01H1_05379</name>
</gene>
<sequence length="172" mass="17726">MRFQDKIAVVTGAASGFGAAIAKCFAAEGASVVVADVDEAGGKEVATAICDPDGAAIFVRADVSQADQVKAMIDAAVDQYGGLDILVNNAGFTHRMMPLWDLPEEDYDRVFAVNTKGVYLGAKYGVPALRKRGGGVIVNTASIGAVAPRPGVTAYNATKGAVVTMTRGLAME</sequence>
<keyword evidence="3" id="KW-0520">NAD</keyword>
<dbReference type="FunFam" id="3.40.50.720:FF:000084">
    <property type="entry name" value="Short-chain dehydrogenase reductase"/>
    <property type="match status" value="1"/>
</dbReference>
<reference evidence="5" key="1">
    <citation type="journal article" date="2014" name="Front. Microbiol.">
        <title>High frequency of phylogenetically diverse reductive dehalogenase-homologous genes in deep subseafloor sedimentary metagenomes.</title>
        <authorList>
            <person name="Kawai M."/>
            <person name="Futagami T."/>
            <person name="Toyoda A."/>
            <person name="Takaki Y."/>
            <person name="Nishi S."/>
            <person name="Hori S."/>
            <person name="Arai W."/>
            <person name="Tsubouchi T."/>
            <person name="Morono Y."/>
            <person name="Uchiyama I."/>
            <person name="Ito T."/>
            <person name="Fujiyama A."/>
            <person name="Inagaki F."/>
            <person name="Takami H."/>
        </authorList>
    </citation>
    <scope>NUCLEOTIDE SEQUENCE</scope>
    <source>
        <strain evidence="5">Expedition CK06-06</strain>
    </source>
</reference>
<dbReference type="PANTHER" id="PTHR43180">
    <property type="entry name" value="3-OXOACYL-(ACYL-CARRIER-PROTEIN) REDUCTASE (AFU_ORTHOLOGUE AFUA_6G11210)"/>
    <property type="match status" value="1"/>
</dbReference>
<dbReference type="PRINTS" id="PR00081">
    <property type="entry name" value="GDHRDH"/>
</dbReference>
<dbReference type="PANTHER" id="PTHR43180:SF28">
    <property type="entry name" value="NAD(P)-BINDING ROSSMANN-FOLD SUPERFAMILY PROTEIN"/>
    <property type="match status" value="1"/>
</dbReference>
<evidence type="ECO:0000256" key="3">
    <source>
        <dbReference type="ARBA" id="ARBA00023027"/>
    </source>
</evidence>
<dbReference type="SUPFAM" id="SSF51735">
    <property type="entry name" value="NAD(P)-binding Rossmann-fold domains"/>
    <property type="match status" value="1"/>
</dbReference>
<dbReference type="InterPro" id="IPR002347">
    <property type="entry name" value="SDR_fam"/>
</dbReference>
<evidence type="ECO:0000313" key="5">
    <source>
        <dbReference type="EMBL" id="GAF73070.1"/>
    </source>
</evidence>
<evidence type="ECO:0008006" key="6">
    <source>
        <dbReference type="Google" id="ProtNLM"/>
    </source>
</evidence>
<proteinExistence type="inferred from homology"/>
<evidence type="ECO:0000256" key="1">
    <source>
        <dbReference type="ARBA" id="ARBA00006484"/>
    </source>
</evidence>
<evidence type="ECO:0000256" key="2">
    <source>
        <dbReference type="ARBA" id="ARBA00023002"/>
    </source>
</evidence>
<dbReference type="Gene3D" id="3.40.50.720">
    <property type="entry name" value="NAD(P)-binding Rossmann-like Domain"/>
    <property type="match status" value="1"/>
</dbReference>
<dbReference type="PROSITE" id="PS00061">
    <property type="entry name" value="ADH_SHORT"/>
    <property type="match status" value="1"/>
</dbReference>
<dbReference type="AlphaFoldDB" id="X0TAI1"/>
<keyword evidence="4" id="KW-0443">Lipid metabolism</keyword>